<evidence type="ECO:0000313" key="2">
    <source>
        <dbReference type="EMBL" id="CBK21033.2"/>
    </source>
</evidence>
<feature type="coiled-coil region" evidence="1">
    <location>
        <begin position="378"/>
        <end position="433"/>
    </location>
</feature>
<dbReference type="InParanoid" id="D8LYZ4"/>
<keyword evidence="3" id="KW-1185">Reference proteome</keyword>
<dbReference type="PANTHER" id="PTHR45615:SF80">
    <property type="entry name" value="GRIP DOMAIN-CONTAINING PROTEIN"/>
    <property type="match status" value="1"/>
</dbReference>
<feature type="coiled-coil region" evidence="1">
    <location>
        <begin position="466"/>
        <end position="507"/>
    </location>
</feature>
<dbReference type="RefSeq" id="XP_012895081.1">
    <property type="nucleotide sequence ID" value="XM_013039627.1"/>
</dbReference>
<protein>
    <submittedName>
        <fullName evidence="2">Uncharacterized protein</fullName>
    </submittedName>
</protein>
<sequence>MERYDSLAGSTKAQNSKIKEKIKRLEEKNLALQKQLSSKKEEVKQLSTRIISAGQLLNDTKKENDTLSEQIASLNKELSDQKDKAKKETASLKALLAERDAKIKKLNEKVDSLYMTSLEEARKKDQLQDRLDDMEKQIKTASPSVYSSTIISSSAVYSLLSDAQQKIESLQSQLSEVTKQRDTLSKENENLKQDVQVLRRQHENCAARESLLHQNNRQLQSMVASHEAEKADLLARISSVGKESDATTYWKIRLEIVGSLNERLLGLLKFFSGFSSLPPLGTETYLSMLERERNEFLQMASKECSKRRIVESQLLGVQEQLRQLQMNYDRLINPLEQVECACAMQDETDLAILRDALNEKLGHLQALEGQLDVMKEAQQTDKQRMDALQKRNIELEERLNVLQKENESNQQYIQSLEEDLEDKESKIQREITASKVMEESWHQMKESVDSLRATDRLSKDSLKASKSELSRVKDESESKIKQLDERVKQLEEKSGKLKLDYEAASSDLETVSNYAVMLVYDFCKTCKDWEISVANCDSIEKMISHLGTLASNPGFVNEVMKIFAGATTLVTSDLCTFFQTNQEHVGQLKKELEATTKLCDSKQKQLDLIPDHVLLDQMEGGTMKTTISCDTQMIPVGESAMGNLLRQNKYLQSTVSVYQNEIEELSSRLQAANQLPVALGVDQNSVSQQLEYERSQCVLWRIRAEQLELTLSMSVDNQSCLTDSDLANIEVQVNNLMTDVFNTTYDMGLPVSLESMKSVYHNCVKQNENREPPEIETNLYCTKTMIDSIIKSLLDEKYVMEMAASEMKDQIRKLRYQMANV</sequence>
<reference evidence="2" key="1">
    <citation type="submission" date="2010-02" db="EMBL/GenBank/DDBJ databases">
        <title>Sequencing and annotation of the Blastocystis hominis genome.</title>
        <authorList>
            <person name="Wincker P."/>
        </authorList>
    </citation>
    <scope>NUCLEOTIDE SEQUENCE</scope>
    <source>
        <strain evidence="2">Singapore isolate B</strain>
    </source>
</reference>
<dbReference type="GeneID" id="24922356"/>
<organism evidence="2">
    <name type="scientific">Blastocystis hominis</name>
    <dbReference type="NCBI Taxonomy" id="12968"/>
    <lineage>
        <taxon>Eukaryota</taxon>
        <taxon>Sar</taxon>
        <taxon>Stramenopiles</taxon>
        <taxon>Bigyra</taxon>
        <taxon>Opalozoa</taxon>
        <taxon>Opalinata</taxon>
        <taxon>Blastocystidae</taxon>
        <taxon>Blastocystis</taxon>
    </lineage>
</organism>
<dbReference type="Proteomes" id="UP000008312">
    <property type="component" value="Unassembled WGS sequence"/>
</dbReference>
<feature type="coiled-coil region" evidence="1">
    <location>
        <begin position="8"/>
        <end position="236"/>
    </location>
</feature>
<dbReference type="EMBL" id="FN668640">
    <property type="protein sequence ID" value="CBK21033.2"/>
    <property type="molecule type" value="Genomic_DNA"/>
</dbReference>
<proteinExistence type="predicted"/>
<accession>D8LYZ4</accession>
<evidence type="ECO:0000256" key="1">
    <source>
        <dbReference type="SAM" id="Coils"/>
    </source>
</evidence>
<gene>
    <name evidence="2" type="ORF">GSBLH_T00006231001</name>
</gene>
<evidence type="ECO:0000313" key="3">
    <source>
        <dbReference type="Proteomes" id="UP000008312"/>
    </source>
</evidence>
<dbReference type="AlphaFoldDB" id="D8LYZ4"/>
<name>D8LYZ4_BLAHO</name>
<keyword evidence="1" id="KW-0175">Coiled coil</keyword>
<dbReference type="PANTHER" id="PTHR45615">
    <property type="entry name" value="MYOSIN HEAVY CHAIN, NON-MUSCLE"/>
    <property type="match status" value="1"/>
</dbReference>
<dbReference type="OrthoDB" id="206837at2759"/>